<gene>
    <name evidence="3" type="ORF">FEE95_12945</name>
</gene>
<evidence type="ECO:0000259" key="2">
    <source>
        <dbReference type="Pfam" id="PF18962"/>
    </source>
</evidence>
<dbReference type="EMBL" id="VATY01000002">
    <property type="protein sequence ID" value="TMM57386.1"/>
    <property type="molecule type" value="Genomic_DNA"/>
</dbReference>
<comment type="caution">
    <text evidence="3">The sequence shown here is derived from an EMBL/GenBank/DDBJ whole genome shotgun (WGS) entry which is preliminary data.</text>
</comment>
<name>A0A5S3PRL1_9FLAO</name>
<protein>
    <submittedName>
        <fullName evidence="3">T9SS type A sorting domain-containing protein</fullName>
    </submittedName>
</protein>
<dbReference type="NCBIfam" id="TIGR04183">
    <property type="entry name" value="Por_Secre_tail"/>
    <property type="match status" value="1"/>
</dbReference>
<keyword evidence="1" id="KW-0732">Signal</keyword>
<dbReference type="RefSeq" id="WP_138658380.1">
    <property type="nucleotide sequence ID" value="NZ_VATY01000002.1"/>
</dbReference>
<evidence type="ECO:0000313" key="3">
    <source>
        <dbReference type="EMBL" id="TMM57386.1"/>
    </source>
</evidence>
<dbReference type="InterPro" id="IPR026444">
    <property type="entry name" value="Secre_tail"/>
</dbReference>
<reference evidence="3 4" key="1">
    <citation type="submission" date="2019-05" db="EMBL/GenBank/DDBJ databases">
        <authorList>
            <person name="Zhang J.-Y."/>
            <person name="Feg X."/>
            <person name="Du Z.-J."/>
        </authorList>
    </citation>
    <scope>NUCLEOTIDE SEQUENCE [LARGE SCALE GENOMIC DNA]</scope>
    <source>
        <strain evidence="3 4">RZ26</strain>
    </source>
</reference>
<proteinExistence type="predicted"/>
<sequence length="1227" mass="129561">MEKKLLLINDANKSPQRIYWPLFALICMALFLGQSVHANDALFTIDGGTITGGPFEFCVGDGQADHVSGIQLECNNTENSQWVVTDLDGKILGLPPNPEAVNFDGAGAGVCLIWHLSYAAGLEGLDAGNNVSALKGEFDFSNEIRVYRNQPDGGTLVGGPYNFVVDGTPDMVSGISLTGKRSGKNSTWVITDDQGKILGIPPSLEAVEGVNFDGAGAGTCFIYHLRYEDGLTGLEAEANLGNLEGCFDLSNGVEVIRSEGVMVEAGEIVGGPFEFCVDGSPDMVSGLSLTGDRVGTNSSWVITDDQGKILGLPPTLEAVEGVDFDGAGAGTCLIWYLRYEDGLEGAEMGMNAHDLKGTFDLSNPVEVVRRETEGGTLVGGPFYFTVDGTPDMVSGIELTGRRAGTNSIWVITDEDRNILGTPPSLAAVEGVDFDGAGAGTCFIYHLRYEDGLTGLEAEGNLGNLEGCFDLSNRVEVNRLSAPQAGEIVGGPFEFCVDGTPDMVSGLSLTGDRAGSMRSWVITDDQGKILGLPPTLEAVEGVNFDGAGAGTCLIWYLRYEEGLEGLAPEMNAHDLKGTFDLSNPVEVVRRETEGGTLVGGPFYFTVDGTPDMVSGIELTGRRAGSNSIWVITDEDRNILGTPPSLAAVEGVDFDGAGAGTCFIYHLRYEDGLTGLEAEGNLGNLEGCFDLSNRVEVNRLAAPEAGEIVGGPFEFCVDGTPDMVSGLSLTGNRVGTNSSWVITDDQGKILGLPPTLDAVEGVNFDGAGAGTCLIWYLRYEDGLEGAEMGMNAHDLKGTFDLSNPVEVVRRETEGGTLVGGPFYFTVDGTPDMVSGIELTGRRAGTNSIWVITDEDRNILGTPPSLAAVEGVDFDGAGAGTCFIYHLRYEDGLTGLEAEGNLGNLEGCFDLSNRVEVIRSEEVMVEAGEIVGGPFEFCVDGTPDMVSGLSLTGDRVGSMSSWVITDDQGKILGLPPTLEAVEGVDFDGAGAGTCLIWYLRYEEGLKGLAPDLNANDLKGNFDLSNPVSVVRIVTEGGTLVGGPFEFVVDDEVDNVSGIELTGERSGTNSTFVITDDQGKILGLPPTMEAVEGVDFNAAGVGTCLIWYLRYEDGLVGLEPDLNANDLQGCFDLSNAIEVVRLEETSVGGKSSATVFPLPASDILNVSLKSFGNSDVQVNMVDLAGNSVKRDIQKVVQKGISLDIQSVPSGLYILNISNGEGKFVSKKVIIR</sequence>
<evidence type="ECO:0000256" key="1">
    <source>
        <dbReference type="ARBA" id="ARBA00022729"/>
    </source>
</evidence>
<dbReference type="Proteomes" id="UP000310314">
    <property type="component" value="Unassembled WGS sequence"/>
</dbReference>
<evidence type="ECO:0000313" key="4">
    <source>
        <dbReference type="Proteomes" id="UP000310314"/>
    </source>
</evidence>
<accession>A0A5S3PRL1</accession>
<feature type="domain" description="Secretion system C-terminal sorting" evidence="2">
    <location>
        <begin position="1151"/>
        <end position="1226"/>
    </location>
</feature>
<dbReference type="OrthoDB" id="1013900at2"/>
<organism evidence="3 4">
    <name type="scientific">Maribacter algarum</name>
    <name type="common">ex Zhang et al. 2020</name>
    <dbReference type="NCBI Taxonomy" id="2578118"/>
    <lineage>
        <taxon>Bacteria</taxon>
        <taxon>Pseudomonadati</taxon>
        <taxon>Bacteroidota</taxon>
        <taxon>Flavobacteriia</taxon>
        <taxon>Flavobacteriales</taxon>
        <taxon>Flavobacteriaceae</taxon>
        <taxon>Maribacter</taxon>
    </lineage>
</organism>
<keyword evidence="4" id="KW-1185">Reference proteome</keyword>
<dbReference type="AlphaFoldDB" id="A0A5S3PRL1"/>
<dbReference type="Pfam" id="PF18962">
    <property type="entry name" value="Por_Secre_tail"/>
    <property type="match status" value="1"/>
</dbReference>